<dbReference type="GO" id="GO:0004252">
    <property type="term" value="F:serine-type endopeptidase activity"/>
    <property type="evidence" value="ECO:0007669"/>
    <property type="project" value="InterPro"/>
</dbReference>
<dbReference type="SUPFAM" id="SSF50494">
    <property type="entry name" value="Trypsin-like serine proteases"/>
    <property type="match status" value="1"/>
</dbReference>
<evidence type="ECO:0000256" key="1">
    <source>
        <dbReference type="ARBA" id="ARBA00001760"/>
    </source>
</evidence>
<evidence type="ECO:0000256" key="6">
    <source>
        <dbReference type="ARBA" id="ARBA00016929"/>
    </source>
</evidence>
<dbReference type="GO" id="GO:0006915">
    <property type="term" value="P:apoptotic process"/>
    <property type="evidence" value="ECO:0007669"/>
    <property type="project" value="UniProtKB-KW"/>
</dbReference>
<keyword evidence="11" id="KW-0720">Serine protease</keyword>
<keyword evidence="15" id="KW-0472">Membrane</keyword>
<dbReference type="InterPro" id="IPR001940">
    <property type="entry name" value="Peptidase_S1C"/>
</dbReference>
<evidence type="ECO:0000256" key="2">
    <source>
        <dbReference type="ARBA" id="ARBA00004304"/>
    </source>
</evidence>
<evidence type="ECO:0000256" key="8">
    <source>
        <dbReference type="ARBA" id="ARBA00022692"/>
    </source>
</evidence>
<evidence type="ECO:0000256" key="16">
    <source>
        <dbReference type="ARBA" id="ARBA00023145"/>
    </source>
</evidence>
<evidence type="ECO:0000256" key="13">
    <source>
        <dbReference type="ARBA" id="ARBA00022989"/>
    </source>
</evidence>
<reference evidence="20" key="1">
    <citation type="journal article" date="2024" name="Gigascience">
        <title>Chromosome-level genome of the poultry shaft louse Menopon gallinae provides insight into the host-switching and adaptive evolution of parasitic lice.</title>
        <authorList>
            <person name="Xu Y."/>
            <person name="Ma L."/>
            <person name="Liu S."/>
            <person name="Liang Y."/>
            <person name="Liu Q."/>
            <person name="He Z."/>
            <person name="Tian L."/>
            <person name="Duan Y."/>
            <person name="Cai W."/>
            <person name="Li H."/>
            <person name="Song F."/>
        </authorList>
    </citation>
    <scope>NUCLEOTIDE SEQUENCE</scope>
    <source>
        <strain evidence="20">Cailab_2023a</strain>
    </source>
</reference>
<keyword evidence="16" id="KW-0865">Zymogen</keyword>
<feature type="domain" description="PDZ" evidence="19">
    <location>
        <begin position="295"/>
        <end position="378"/>
    </location>
</feature>
<keyword evidence="8" id="KW-0812">Transmembrane</keyword>
<keyword evidence="7" id="KW-0645">Protease</keyword>
<keyword evidence="12" id="KW-0809">Transit peptide</keyword>
<dbReference type="GO" id="GO:0007005">
    <property type="term" value="P:mitochondrion organization"/>
    <property type="evidence" value="ECO:0007669"/>
    <property type="project" value="UniProtKB-ARBA"/>
</dbReference>
<evidence type="ECO:0000313" key="20">
    <source>
        <dbReference type="EMBL" id="KAL0274949.1"/>
    </source>
</evidence>
<evidence type="ECO:0000256" key="18">
    <source>
        <dbReference type="ARBA" id="ARBA00035606"/>
    </source>
</evidence>
<dbReference type="EMBL" id="JARGDH010000002">
    <property type="protein sequence ID" value="KAL0274949.1"/>
    <property type="molecule type" value="Genomic_DNA"/>
</dbReference>
<dbReference type="Gene3D" id="2.30.42.10">
    <property type="match status" value="1"/>
</dbReference>
<evidence type="ECO:0000256" key="7">
    <source>
        <dbReference type="ARBA" id="ARBA00022670"/>
    </source>
</evidence>
<evidence type="ECO:0000256" key="3">
    <source>
        <dbReference type="ARBA" id="ARBA00004375"/>
    </source>
</evidence>
<dbReference type="Gene3D" id="2.40.10.120">
    <property type="match status" value="1"/>
</dbReference>
<evidence type="ECO:0000256" key="11">
    <source>
        <dbReference type="ARBA" id="ARBA00022825"/>
    </source>
</evidence>
<evidence type="ECO:0000256" key="4">
    <source>
        <dbReference type="ARBA" id="ARBA00010541"/>
    </source>
</evidence>
<keyword evidence="14" id="KW-0496">Mitochondrion</keyword>
<dbReference type="GO" id="GO:0005758">
    <property type="term" value="C:mitochondrial intermembrane space"/>
    <property type="evidence" value="ECO:0007669"/>
    <property type="project" value="UniProtKB-SubCell"/>
</dbReference>
<sequence>MASKIFGREIVRFFRRKTNQICPCSRSTTYGDPKKISSLGKGTACAVGVAALWYTLPDAFPLVRADSEPPSRPPLSQRHRFNFISDVVEKVAKSVVYIEVKNSRFFNIVPPNGSGFIVGEDGLILTNAHVVLNKLNNVVQVKLTDGRTFLGTVEDIDLKLDLATIRINAKNLPTVRLGTCVDAKPGEWVVAIGSPLTLSNTITSGVISSVSRRSAELGLRNRQIDYIQTDASITFGNSGGPLVNLDAEVIGINCMKITGGISFAIPIDYAKEFLSRSLDKSQATAVRPDRAKYTGITMFSLSPQVLQELRFGDYQMPGDITSGLFVGSVVLGSPGHLSGLKSGDLVTHIDSAVVQGIDHMYRALEKGGPLKVTILRKGIYLDLILVPEDV</sequence>
<dbReference type="InterPro" id="IPR009003">
    <property type="entry name" value="Peptidase_S1_PA"/>
</dbReference>
<keyword evidence="10" id="KW-0378">Hydrolase</keyword>
<evidence type="ECO:0000256" key="17">
    <source>
        <dbReference type="ARBA" id="ARBA00029644"/>
    </source>
</evidence>
<comment type="caution">
    <text evidence="20">The sequence shown here is derived from an EMBL/GenBank/DDBJ whole genome shotgun (WGS) entry which is preliminary data.</text>
</comment>
<dbReference type="AlphaFoldDB" id="A0AAW2HYJ9"/>
<comment type="subcellular location">
    <subcellularLocation>
        <location evidence="3">Mitochondrion intermembrane space</location>
        <topology evidence="3">Single-pass membrane protein</topology>
    </subcellularLocation>
    <subcellularLocation>
        <location evidence="2">Mitochondrion membrane</location>
        <topology evidence="2">Single-pass membrane protein</topology>
    </subcellularLocation>
</comment>
<proteinExistence type="inferred from homology"/>
<evidence type="ECO:0000256" key="12">
    <source>
        <dbReference type="ARBA" id="ARBA00022946"/>
    </source>
</evidence>
<organism evidence="20">
    <name type="scientific">Menopon gallinae</name>
    <name type="common">poultry shaft louse</name>
    <dbReference type="NCBI Taxonomy" id="328185"/>
    <lineage>
        <taxon>Eukaryota</taxon>
        <taxon>Metazoa</taxon>
        <taxon>Ecdysozoa</taxon>
        <taxon>Arthropoda</taxon>
        <taxon>Hexapoda</taxon>
        <taxon>Insecta</taxon>
        <taxon>Pterygota</taxon>
        <taxon>Neoptera</taxon>
        <taxon>Paraneoptera</taxon>
        <taxon>Psocodea</taxon>
        <taxon>Troctomorpha</taxon>
        <taxon>Phthiraptera</taxon>
        <taxon>Amblycera</taxon>
        <taxon>Menoponidae</taxon>
        <taxon>Menopon</taxon>
    </lineage>
</organism>
<keyword evidence="13" id="KW-1133">Transmembrane helix</keyword>
<comment type="function">
    <text evidence="18">Serine protease that shows proteolytic activity against a non-specific substrate beta-casein. Promotes or induces cell death either by direct binding to and inhibition of BIRC proteins (also called inhibitor of apoptosis proteins, IAPs), leading to an increase in caspase activity, or by a BIRC inhibition-independent, caspase-independent and serine protease activity-dependent mechanism. Can antagonize antiapoptotic activity of th/Diap1 by directly inducing the degradation of th/Diap1.</text>
</comment>
<dbReference type="GO" id="GO:0031966">
    <property type="term" value="C:mitochondrial membrane"/>
    <property type="evidence" value="ECO:0007669"/>
    <property type="project" value="UniProtKB-SubCell"/>
</dbReference>
<evidence type="ECO:0000256" key="9">
    <source>
        <dbReference type="ARBA" id="ARBA00022703"/>
    </source>
</evidence>
<dbReference type="InterPro" id="IPR036034">
    <property type="entry name" value="PDZ_sf"/>
</dbReference>
<comment type="catalytic activity">
    <reaction evidence="1">
        <text>Cleavage of non-polar aliphatic amino-acids at the P1 position, with a preference for Val, Ile and Met. At the P2 and P3 positions, Arg is selected most strongly with a secondary preference for other hydrophilic residues.</text>
        <dbReference type="EC" id="3.4.21.108"/>
    </reaction>
</comment>
<evidence type="ECO:0000256" key="5">
    <source>
        <dbReference type="ARBA" id="ARBA00013033"/>
    </source>
</evidence>
<dbReference type="FunFam" id="2.40.10.120:FF:000004">
    <property type="entry name" value="Serine protease HTRA2, mitochondrial"/>
    <property type="match status" value="1"/>
</dbReference>
<comment type="similarity">
    <text evidence="4">Belongs to the peptidase S1C family.</text>
</comment>
<dbReference type="EC" id="3.4.21.108" evidence="5"/>
<keyword evidence="9" id="KW-0053">Apoptosis</keyword>
<dbReference type="InterPro" id="IPR001478">
    <property type="entry name" value="PDZ"/>
</dbReference>
<gene>
    <name evidence="20" type="ORF">PYX00_002961</name>
</gene>
<protein>
    <recommendedName>
        <fullName evidence="6">Serine protease HTRA2, mitochondrial</fullName>
        <ecNumber evidence="5">3.4.21.108</ecNumber>
    </recommendedName>
    <alternativeName>
        <fullName evidence="17">High temperature requirement protein A2</fullName>
    </alternativeName>
</protein>
<dbReference type="Pfam" id="PF13365">
    <property type="entry name" value="Trypsin_2"/>
    <property type="match status" value="1"/>
</dbReference>
<name>A0AAW2HYJ9_9NEOP</name>
<evidence type="ECO:0000256" key="14">
    <source>
        <dbReference type="ARBA" id="ARBA00023128"/>
    </source>
</evidence>
<accession>A0AAW2HYJ9</accession>
<evidence type="ECO:0000256" key="15">
    <source>
        <dbReference type="ARBA" id="ARBA00023136"/>
    </source>
</evidence>
<dbReference type="SMART" id="SM00228">
    <property type="entry name" value="PDZ"/>
    <property type="match status" value="1"/>
</dbReference>
<dbReference type="GO" id="GO:0006508">
    <property type="term" value="P:proteolysis"/>
    <property type="evidence" value="ECO:0007669"/>
    <property type="project" value="UniProtKB-KW"/>
</dbReference>
<dbReference type="PANTHER" id="PTHR22939:SF129">
    <property type="entry name" value="SERINE PROTEASE HTRA2, MITOCHONDRIAL"/>
    <property type="match status" value="1"/>
</dbReference>
<dbReference type="PRINTS" id="PR00834">
    <property type="entry name" value="PROTEASES2C"/>
</dbReference>
<dbReference type="PANTHER" id="PTHR22939">
    <property type="entry name" value="SERINE PROTEASE FAMILY S1C HTRA-RELATED"/>
    <property type="match status" value="1"/>
</dbReference>
<dbReference type="SUPFAM" id="SSF50156">
    <property type="entry name" value="PDZ domain-like"/>
    <property type="match status" value="1"/>
</dbReference>
<evidence type="ECO:0000259" key="19">
    <source>
        <dbReference type="SMART" id="SM00228"/>
    </source>
</evidence>
<evidence type="ECO:0000256" key="10">
    <source>
        <dbReference type="ARBA" id="ARBA00022801"/>
    </source>
</evidence>
<dbReference type="GO" id="GO:0043065">
    <property type="term" value="P:positive regulation of apoptotic process"/>
    <property type="evidence" value="ECO:0007669"/>
    <property type="project" value="TreeGrafter"/>
</dbReference>